<dbReference type="AlphaFoldDB" id="A0A7W7K4F8"/>
<reference evidence="4 5" key="1">
    <citation type="submission" date="2020-08" db="EMBL/GenBank/DDBJ databases">
        <title>Functional genomics of gut bacteria from endangered species of beetles.</title>
        <authorList>
            <person name="Carlos-Shanley C."/>
        </authorList>
    </citation>
    <scope>NUCLEOTIDE SEQUENCE [LARGE SCALE GENOMIC DNA]</scope>
    <source>
        <strain evidence="4 5">S00224</strain>
    </source>
</reference>
<dbReference type="SUPFAM" id="SSF55729">
    <property type="entry name" value="Acyl-CoA N-acyltransferases (Nat)"/>
    <property type="match status" value="1"/>
</dbReference>
<evidence type="ECO:0000313" key="5">
    <source>
        <dbReference type="Proteomes" id="UP000575241"/>
    </source>
</evidence>
<evidence type="ECO:0000259" key="3">
    <source>
        <dbReference type="PROSITE" id="PS51186"/>
    </source>
</evidence>
<gene>
    <name evidence="4" type="ORF">HNP52_003963</name>
</gene>
<proteinExistence type="predicted"/>
<dbReference type="EMBL" id="JACHLN010000004">
    <property type="protein sequence ID" value="MBB4840866.1"/>
    <property type="molecule type" value="Genomic_DNA"/>
</dbReference>
<dbReference type="GO" id="GO:0005840">
    <property type="term" value="C:ribosome"/>
    <property type="evidence" value="ECO:0007669"/>
    <property type="project" value="UniProtKB-KW"/>
</dbReference>
<sequence length="136" mass="14498">MIREALIADAGAVIALWHACGLTRPWNDPAQDFARALAGETSTVLLAEGEGGVAGSVMIGDDGHRGWVYYLAVAESARRTGLGRQLMAAAEDWLRARGCPKIQLMVRDTNAEALGFYAALGLEPQGVVTLGRFLKD</sequence>
<keyword evidence="2" id="KW-0012">Acyltransferase</keyword>
<dbReference type="PANTHER" id="PTHR43877">
    <property type="entry name" value="AMINOALKYLPHOSPHONATE N-ACETYLTRANSFERASE-RELATED-RELATED"/>
    <property type="match status" value="1"/>
</dbReference>
<dbReference type="NCBIfam" id="NF002959">
    <property type="entry name" value="PRK03624.1"/>
    <property type="match status" value="1"/>
</dbReference>
<dbReference type="PROSITE" id="PS51186">
    <property type="entry name" value="GNAT"/>
    <property type="match status" value="1"/>
</dbReference>
<organism evidence="4 5">
    <name type="scientific">Sphingomonas kyeonggiensis</name>
    <dbReference type="NCBI Taxonomy" id="1268553"/>
    <lineage>
        <taxon>Bacteria</taxon>
        <taxon>Pseudomonadati</taxon>
        <taxon>Pseudomonadota</taxon>
        <taxon>Alphaproteobacteria</taxon>
        <taxon>Sphingomonadales</taxon>
        <taxon>Sphingomonadaceae</taxon>
        <taxon>Sphingomonas</taxon>
    </lineage>
</organism>
<dbReference type="Gene3D" id="3.40.630.30">
    <property type="match status" value="1"/>
</dbReference>
<accession>A0A7W7K4F8</accession>
<protein>
    <submittedName>
        <fullName evidence="4">Ribosomal protein S18 acetylase RimI-like enzyme</fullName>
    </submittedName>
</protein>
<dbReference type="InterPro" id="IPR050832">
    <property type="entry name" value="Bact_Acetyltransf"/>
</dbReference>
<comment type="caution">
    <text evidence="4">The sequence shown here is derived from an EMBL/GenBank/DDBJ whole genome shotgun (WGS) entry which is preliminary data.</text>
</comment>
<dbReference type="CDD" id="cd04301">
    <property type="entry name" value="NAT_SF"/>
    <property type="match status" value="1"/>
</dbReference>
<evidence type="ECO:0000256" key="1">
    <source>
        <dbReference type="ARBA" id="ARBA00022679"/>
    </source>
</evidence>
<evidence type="ECO:0000313" key="4">
    <source>
        <dbReference type="EMBL" id="MBB4840866.1"/>
    </source>
</evidence>
<dbReference type="Pfam" id="PF00583">
    <property type="entry name" value="Acetyltransf_1"/>
    <property type="match status" value="1"/>
</dbReference>
<evidence type="ECO:0000256" key="2">
    <source>
        <dbReference type="ARBA" id="ARBA00023315"/>
    </source>
</evidence>
<keyword evidence="1" id="KW-0808">Transferase</keyword>
<dbReference type="InterPro" id="IPR000182">
    <property type="entry name" value="GNAT_dom"/>
</dbReference>
<keyword evidence="5" id="KW-1185">Reference proteome</keyword>
<name>A0A7W7K4F8_9SPHN</name>
<keyword evidence="4" id="KW-0687">Ribonucleoprotein</keyword>
<dbReference type="RefSeq" id="WP_184169590.1">
    <property type="nucleotide sequence ID" value="NZ_JACHLN010000004.1"/>
</dbReference>
<dbReference type="GO" id="GO:0016747">
    <property type="term" value="F:acyltransferase activity, transferring groups other than amino-acyl groups"/>
    <property type="evidence" value="ECO:0007669"/>
    <property type="project" value="InterPro"/>
</dbReference>
<feature type="domain" description="N-acetyltransferase" evidence="3">
    <location>
        <begin position="1"/>
        <end position="136"/>
    </location>
</feature>
<dbReference type="InterPro" id="IPR016181">
    <property type="entry name" value="Acyl_CoA_acyltransferase"/>
</dbReference>
<dbReference type="Proteomes" id="UP000575241">
    <property type="component" value="Unassembled WGS sequence"/>
</dbReference>
<keyword evidence="4" id="KW-0689">Ribosomal protein</keyword>